<dbReference type="Proteomes" id="UP000053244">
    <property type="component" value="Unassembled WGS sequence"/>
</dbReference>
<gene>
    <name evidence="1" type="ORF">ADL15_46710</name>
</gene>
<protein>
    <recommendedName>
        <fullName evidence="3">PBS lyase</fullName>
    </recommendedName>
</protein>
<keyword evidence="2" id="KW-1185">Reference proteome</keyword>
<dbReference type="RefSeq" id="WP_067706564.1">
    <property type="nucleotide sequence ID" value="NZ_LLZH01000333.1"/>
</dbReference>
<dbReference type="EMBL" id="LLZH01000333">
    <property type="protein sequence ID" value="KUL23158.1"/>
    <property type="molecule type" value="Genomic_DNA"/>
</dbReference>
<evidence type="ECO:0000313" key="1">
    <source>
        <dbReference type="EMBL" id="KUL23158.1"/>
    </source>
</evidence>
<dbReference type="InterPro" id="IPR011989">
    <property type="entry name" value="ARM-like"/>
</dbReference>
<dbReference type="Gene3D" id="1.25.10.10">
    <property type="entry name" value="Leucine-rich Repeat Variant"/>
    <property type="match status" value="2"/>
</dbReference>
<accession>A0A101JAE3</accession>
<evidence type="ECO:0008006" key="3">
    <source>
        <dbReference type="Google" id="ProtNLM"/>
    </source>
</evidence>
<sequence length="574" mass="60835">MNASAPDLWGWLEKSVAAGDVLTPGDDARDHVVHFVRLDRDGPMTRRLLIFTTDRRAPIRRTIFELLVQLHVRGSGWPLVADAAETALSDPDPSVRRTAATLLVHTAGPGRALAALDTLTDPAVRIALMNAIPWHRHPRHQATVERLRSDTVPAIRLLANCAAPGVDDTVIRADLDAAVPDLTALGKASAGELWAHALTGSDRDDDCYTWVRRLTGSAETPEVRLEGVRMAAIAIRFWRAAPVRLTPALTALLRENPSPVRSAALRTLTASMTASRLAAEDLAALLDDPDLGAPAAVALGGIGDHRAMPHLVRQMLAGGTQPGLLAAFRTLARAGADPADPVAAARHLLATTPGSDAPELPMWVLAAFGPAAAPALPELLATLTGAVNDTPNLTWHVLGRIGPAAAAAVPHLRDHGALFALVQITSDRAPVDQHLAGLPEELRRGRLAAVLLAWLADHGGLTVRQHRQLRSLFGTPGPASVDVAATLWRHEGPAAAADLLAVLSEHLADDLLGPKALEVFAAMGPHARPILGRLDEFITRRHRAGFNVGGPDAELHADETLLTAMIAARERIAG</sequence>
<comment type="caution">
    <text evidence="1">The sequence shown here is derived from an EMBL/GenBank/DDBJ whole genome shotgun (WGS) entry which is preliminary data.</text>
</comment>
<dbReference type="InterPro" id="IPR016024">
    <property type="entry name" value="ARM-type_fold"/>
</dbReference>
<dbReference type="AlphaFoldDB" id="A0A101JAE3"/>
<organism evidence="1 2">
    <name type="scientific">Actinoplanes awajinensis subsp. mycoplanecinus</name>
    <dbReference type="NCBI Taxonomy" id="135947"/>
    <lineage>
        <taxon>Bacteria</taxon>
        <taxon>Bacillati</taxon>
        <taxon>Actinomycetota</taxon>
        <taxon>Actinomycetes</taxon>
        <taxon>Micromonosporales</taxon>
        <taxon>Micromonosporaceae</taxon>
        <taxon>Actinoplanes</taxon>
    </lineage>
</organism>
<dbReference type="OrthoDB" id="3845975at2"/>
<proteinExistence type="predicted"/>
<reference evidence="1 2" key="1">
    <citation type="submission" date="2015-10" db="EMBL/GenBank/DDBJ databases">
        <authorList>
            <person name="Gilbert D.G."/>
        </authorList>
    </citation>
    <scope>NUCLEOTIDE SEQUENCE [LARGE SCALE GENOMIC DNA]</scope>
    <source>
        <strain evidence="1 2">NRRL B-16712</strain>
    </source>
</reference>
<evidence type="ECO:0000313" key="2">
    <source>
        <dbReference type="Proteomes" id="UP000053244"/>
    </source>
</evidence>
<name>A0A101JAE3_9ACTN</name>
<dbReference type="SUPFAM" id="SSF48371">
    <property type="entry name" value="ARM repeat"/>
    <property type="match status" value="1"/>
</dbReference>